<evidence type="ECO:0000313" key="3">
    <source>
        <dbReference type="Proteomes" id="UP000503447"/>
    </source>
</evidence>
<gene>
    <name evidence="2" type="ORF">FTUN_4381</name>
</gene>
<proteinExistence type="predicted"/>
<dbReference type="KEGG" id="ftj:FTUN_4381"/>
<feature type="signal peptide" evidence="1">
    <location>
        <begin position="1"/>
        <end position="22"/>
    </location>
</feature>
<dbReference type="AlphaFoldDB" id="A0A6M5YU99"/>
<protein>
    <submittedName>
        <fullName evidence="2">Uncharacterized protein</fullName>
    </submittedName>
</protein>
<name>A0A6M5YU99_9BACT</name>
<evidence type="ECO:0000256" key="1">
    <source>
        <dbReference type="SAM" id="SignalP"/>
    </source>
</evidence>
<sequence>MLRAIRSVVGAAAVLFGGVLLAQPPKDASADGYFPLKKGTKWTYRVGDNDVTVSVVKTEKVGTEEQYQVDTFVGKDVKVGEAKTSEWYVVRADGVYRTRVKDDKLDPFVKVLPLPVKKGDSWEVNSKLSTQVIKGTLKVVNDKEKVKIQNVDYDTVFVEGKDMDIAGAKTTVRIWFAKDRGIVKEEFLLQGGEKVLLELSNFQAAADAK</sequence>
<keyword evidence="3" id="KW-1185">Reference proteome</keyword>
<dbReference type="RefSeq" id="WP_171472336.1">
    <property type="nucleotide sequence ID" value="NZ_CP053452.2"/>
</dbReference>
<accession>A0A6M5YU99</accession>
<feature type="chain" id="PRO_5026795930" evidence="1">
    <location>
        <begin position="23"/>
        <end position="209"/>
    </location>
</feature>
<organism evidence="2 3">
    <name type="scientific">Frigoriglobus tundricola</name>
    <dbReference type="NCBI Taxonomy" id="2774151"/>
    <lineage>
        <taxon>Bacteria</taxon>
        <taxon>Pseudomonadati</taxon>
        <taxon>Planctomycetota</taxon>
        <taxon>Planctomycetia</taxon>
        <taxon>Gemmatales</taxon>
        <taxon>Gemmataceae</taxon>
        <taxon>Frigoriglobus</taxon>
    </lineage>
</organism>
<evidence type="ECO:0000313" key="2">
    <source>
        <dbReference type="EMBL" id="QJW96821.1"/>
    </source>
</evidence>
<dbReference type="Proteomes" id="UP000503447">
    <property type="component" value="Chromosome"/>
</dbReference>
<reference evidence="3" key="1">
    <citation type="submission" date="2020-05" db="EMBL/GenBank/DDBJ databases">
        <title>Frigoriglobus tundricola gen. nov., sp. nov., a psychrotolerant cellulolytic planctomycete of the family Gemmataceae with two divergent copies of 16S rRNA gene.</title>
        <authorList>
            <person name="Kulichevskaya I.S."/>
            <person name="Ivanova A.A."/>
            <person name="Naumoff D.G."/>
            <person name="Beletsky A.V."/>
            <person name="Rijpstra W.I.C."/>
            <person name="Sinninghe Damste J.S."/>
            <person name="Mardanov A.V."/>
            <person name="Ravin N.V."/>
            <person name="Dedysh S.N."/>
        </authorList>
    </citation>
    <scope>NUCLEOTIDE SEQUENCE [LARGE SCALE GENOMIC DNA]</scope>
    <source>
        <strain evidence="3">PL17</strain>
    </source>
</reference>
<keyword evidence="1" id="KW-0732">Signal</keyword>
<dbReference type="EMBL" id="CP053452">
    <property type="protein sequence ID" value="QJW96821.1"/>
    <property type="molecule type" value="Genomic_DNA"/>
</dbReference>